<dbReference type="GO" id="GO:0008237">
    <property type="term" value="F:metallopeptidase activity"/>
    <property type="evidence" value="ECO:0007669"/>
    <property type="project" value="UniProtKB-KW"/>
</dbReference>
<evidence type="ECO:0000256" key="5">
    <source>
        <dbReference type="ARBA" id="ARBA00023049"/>
    </source>
</evidence>
<evidence type="ECO:0000259" key="6">
    <source>
        <dbReference type="PROSITE" id="PS50249"/>
    </source>
</evidence>
<dbReference type="CDD" id="cd08071">
    <property type="entry name" value="MPN_DUF2466"/>
    <property type="match status" value="1"/>
</dbReference>
<name>A0A085Z634_9FLAO</name>
<accession>A0A085Z634</accession>
<keyword evidence="4" id="KW-0862">Zinc</keyword>
<comment type="caution">
    <text evidence="7">The sequence shown here is derived from an EMBL/GenBank/DDBJ whole genome shotgun (WGS) entry which is preliminary data.</text>
</comment>
<keyword evidence="5" id="KW-0482">Metalloprotease</keyword>
<keyword evidence="8" id="KW-1185">Reference proteome</keyword>
<evidence type="ECO:0000256" key="3">
    <source>
        <dbReference type="ARBA" id="ARBA00022801"/>
    </source>
</evidence>
<protein>
    <submittedName>
        <fullName evidence="7">DNA repair protein</fullName>
    </submittedName>
</protein>
<sequence length="146" mass="16394">MEHHQVSEIQISYSPNIIDTIISDSESSYKVALKCWNLNTIEMLEEVKVIFLNNALKIIGFYSLSKGGISSTVVDIRLVLSIALKSVATHIVLVHNHPSTYLKPSKADMNITQKLKTGCDFLEIKLLDHLIINKESYFSFADEGLL</sequence>
<dbReference type="Gene3D" id="3.40.140.10">
    <property type="entry name" value="Cytidine Deaminase, domain 2"/>
    <property type="match status" value="1"/>
</dbReference>
<dbReference type="GO" id="GO:0046872">
    <property type="term" value="F:metal ion binding"/>
    <property type="evidence" value="ECO:0007669"/>
    <property type="project" value="UniProtKB-KW"/>
</dbReference>
<keyword evidence="1" id="KW-0645">Protease</keyword>
<dbReference type="OrthoDB" id="9804482at2"/>
<feature type="domain" description="MPN" evidence="6">
    <location>
        <begin position="21"/>
        <end position="146"/>
    </location>
</feature>
<dbReference type="PANTHER" id="PTHR30471">
    <property type="entry name" value="DNA REPAIR PROTEIN RADC"/>
    <property type="match status" value="1"/>
</dbReference>
<dbReference type="eggNOG" id="COG2003">
    <property type="taxonomic scope" value="Bacteria"/>
</dbReference>
<evidence type="ECO:0000313" key="8">
    <source>
        <dbReference type="Proteomes" id="UP000028713"/>
    </source>
</evidence>
<dbReference type="STRING" id="236814.IX39_04390"/>
<dbReference type="InterPro" id="IPR025657">
    <property type="entry name" value="RadC_JAB"/>
</dbReference>
<evidence type="ECO:0000256" key="1">
    <source>
        <dbReference type="ARBA" id="ARBA00022670"/>
    </source>
</evidence>
<gene>
    <name evidence="7" type="ORF">IX39_04390</name>
</gene>
<proteinExistence type="predicted"/>
<keyword evidence="2" id="KW-0479">Metal-binding</keyword>
<reference evidence="7 8" key="1">
    <citation type="submission" date="2014-07" db="EMBL/GenBank/DDBJ databases">
        <title>Genome of Chryseobacterium formosense LMG 24722.</title>
        <authorList>
            <person name="Pipes S.E."/>
            <person name="Stropko S.J."/>
            <person name="Newman J.D."/>
        </authorList>
    </citation>
    <scope>NUCLEOTIDE SEQUENCE [LARGE SCALE GENOMIC DNA]</scope>
    <source>
        <strain evidence="7 8">LMG 24722</strain>
    </source>
</reference>
<dbReference type="InterPro" id="IPR037518">
    <property type="entry name" value="MPN"/>
</dbReference>
<dbReference type="RefSeq" id="WP_034673773.1">
    <property type="nucleotide sequence ID" value="NZ_FPAP01000002.1"/>
</dbReference>
<dbReference type="PANTHER" id="PTHR30471:SF3">
    <property type="entry name" value="UPF0758 PROTEIN YEES-RELATED"/>
    <property type="match status" value="1"/>
</dbReference>
<evidence type="ECO:0000313" key="7">
    <source>
        <dbReference type="EMBL" id="KFE99897.1"/>
    </source>
</evidence>
<evidence type="ECO:0000256" key="4">
    <source>
        <dbReference type="ARBA" id="ARBA00022833"/>
    </source>
</evidence>
<organism evidence="7 8">
    <name type="scientific">Chryseobacterium formosense</name>
    <dbReference type="NCBI Taxonomy" id="236814"/>
    <lineage>
        <taxon>Bacteria</taxon>
        <taxon>Pseudomonadati</taxon>
        <taxon>Bacteroidota</taxon>
        <taxon>Flavobacteriia</taxon>
        <taxon>Flavobacteriales</taxon>
        <taxon>Weeksellaceae</taxon>
        <taxon>Chryseobacterium group</taxon>
        <taxon>Chryseobacterium</taxon>
    </lineage>
</organism>
<keyword evidence="3" id="KW-0378">Hydrolase</keyword>
<dbReference type="EMBL" id="JPRP01000001">
    <property type="protein sequence ID" value="KFE99897.1"/>
    <property type="molecule type" value="Genomic_DNA"/>
</dbReference>
<dbReference type="AlphaFoldDB" id="A0A085Z634"/>
<dbReference type="Pfam" id="PF04002">
    <property type="entry name" value="RadC"/>
    <property type="match status" value="1"/>
</dbReference>
<dbReference type="InterPro" id="IPR001405">
    <property type="entry name" value="UPF0758"/>
</dbReference>
<dbReference type="Proteomes" id="UP000028713">
    <property type="component" value="Unassembled WGS sequence"/>
</dbReference>
<dbReference type="GO" id="GO:0006508">
    <property type="term" value="P:proteolysis"/>
    <property type="evidence" value="ECO:0007669"/>
    <property type="project" value="UniProtKB-KW"/>
</dbReference>
<dbReference type="PROSITE" id="PS50249">
    <property type="entry name" value="MPN"/>
    <property type="match status" value="1"/>
</dbReference>
<evidence type="ECO:0000256" key="2">
    <source>
        <dbReference type="ARBA" id="ARBA00022723"/>
    </source>
</evidence>